<organism evidence="1 2">
    <name type="scientific">Heracleum sosnowskyi</name>
    <dbReference type="NCBI Taxonomy" id="360622"/>
    <lineage>
        <taxon>Eukaryota</taxon>
        <taxon>Viridiplantae</taxon>
        <taxon>Streptophyta</taxon>
        <taxon>Embryophyta</taxon>
        <taxon>Tracheophyta</taxon>
        <taxon>Spermatophyta</taxon>
        <taxon>Magnoliopsida</taxon>
        <taxon>eudicotyledons</taxon>
        <taxon>Gunneridae</taxon>
        <taxon>Pentapetalae</taxon>
        <taxon>asterids</taxon>
        <taxon>campanulids</taxon>
        <taxon>Apiales</taxon>
        <taxon>Apiaceae</taxon>
        <taxon>Apioideae</taxon>
        <taxon>apioid superclade</taxon>
        <taxon>Tordylieae</taxon>
        <taxon>Tordyliinae</taxon>
        <taxon>Heracleum</taxon>
    </lineage>
</organism>
<protein>
    <submittedName>
        <fullName evidence="1">Uncharacterized protein</fullName>
    </submittedName>
</protein>
<evidence type="ECO:0000313" key="1">
    <source>
        <dbReference type="EMBL" id="KAK1371604.1"/>
    </source>
</evidence>
<dbReference type="PANTHER" id="PTHR32212:SF461">
    <property type="entry name" value="F-BOX DOMAIN-CONTAINING PROTEIN"/>
    <property type="match status" value="1"/>
</dbReference>
<reference evidence="1" key="2">
    <citation type="submission" date="2023-05" db="EMBL/GenBank/DDBJ databases">
        <authorList>
            <person name="Schelkunov M.I."/>
        </authorList>
    </citation>
    <scope>NUCLEOTIDE SEQUENCE</scope>
    <source>
        <strain evidence="1">Hsosn_3</strain>
        <tissue evidence="1">Leaf</tissue>
    </source>
</reference>
<gene>
    <name evidence="1" type="ORF">POM88_037696</name>
</gene>
<name>A0AAD8HQL0_9APIA</name>
<dbReference type="AlphaFoldDB" id="A0AAD8HQL0"/>
<dbReference type="InterPro" id="IPR032675">
    <property type="entry name" value="LRR_dom_sf"/>
</dbReference>
<dbReference type="Gene3D" id="3.80.10.10">
    <property type="entry name" value="Ribonuclease Inhibitor"/>
    <property type="match status" value="1"/>
</dbReference>
<keyword evidence="2" id="KW-1185">Reference proteome</keyword>
<sequence>MKYAIQHNVQNLYVDKFDWDVPILESKSLKILNLAMKFHRRGFEFMDDWYLPALTSLNLTELTGDRPMLPISCFIGMPALTNLCLEGFGLPPSLSLPGLTKLHLKGGELPSKTVWDLPALTSLVLDEVKTPSTNIAEFLSALVSLQDLKLLRCFENNQIFLISSPQLLHLELRTTNSENDTWIPSIMVFAPKLLNVTTVGIFSITCCNSKLENVQVIFQGGFKDKKTIPWGMLKQYYCQLMFMFRGLDSARILTLDSDTIEALSAIVDLLQCSFSPFHNLKCVKLPQGYKESNICGTVKSYLLGGSAGATMVTTLRQNDVIPKITLVLPTTVDAQTTPEAP</sequence>
<dbReference type="Proteomes" id="UP001237642">
    <property type="component" value="Unassembled WGS sequence"/>
</dbReference>
<proteinExistence type="predicted"/>
<dbReference type="EMBL" id="JAUIZM010000008">
    <property type="protein sequence ID" value="KAK1371604.1"/>
    <property type="molecule type" value="Genomic_DNA"/>
</dbReference>
<evidence type="ECO:0000313" key="2">
    <source>
        <dbReference type="Proteomes" id="UP001237642"/>
    </source>
</evidence>
<comment type="caution">
    <text evidence="1">The sequence shown here is derived from an EMBL/GenBank/DDBJ whole genome shotgun (WGS) entry which is preliminary data.</text>
</comment>
<accession>A0AAD8HQL0</accession>
<dbReference type="SUPFAM" id="SSF52058">
    <property type="entry name" value="L domain-like"/>
    <property type="match status" value="1"/>
</dbReference>
<reference evidence="1" key="1">
    <citation type="submission" date="2023-02" db="EMBL/GenBank/DDBJ databases">
        <title>Genome of toxic invasive species Heracleum sosnowskyi carries increased number of genes despite the absence of recent whole-genome duplications.</title>
        <authorList>
            <person name="Schelkunov M."/>
            <person name="Shtratnikova V."/>
            <person name="Makarenko M."/>
            <person name="Klepikova A."/>
            <person name="Omelchenko D."/>
            <person name="Novikova G."/>
            <person name="Obukhova E."/>
            <person name="Bogdanov V."/>
            <person name="Penin A."/>
            <person name="Logacheva M."/>
        </authorList>
    </citation>
    <scope>NUCLEOTIDE SEQUENCE</scope>
    <source>
        <strain evidence="1">Hsosn_3</strain>
        <tissue evidence="1">Leaf</tissue>
    </source>
</reference>
<dbReference type="PANTHER" id="PTHR32212">
    <property type="entry name" value="CYCLIN-LIKE F-BOX"/>
    <property type="match status" value="1"/>
</dbReference>